<dbReference type="RefSeq" id="WP_191270266.1">
    <property type="nucleotide sequence ID" value="NZ_BNDS01000003.1"/>
</dbReference>
<dbReference type="InterPro" id="IPR013830">
    <property type="entry name" value="SGNH_hydro"/>
</dbReference>
<dbReference type="Proteomes" id="UP000637074">
    <property type="component" value="Unassembled WGS sequence"/>
</dbReference>
<evidence type="ECO:0000313" key="4">
    <source>
        <dbReference type="Proteomes" id="UP000637074"/>
    </source>
</evidence>
<dbReference type="EMBL" id="BNDS01000003">
    <property type="protein sequence ID" value="GHH97416.1"/>
    <property type="molecule type" value="Genomic_DNA"/>
</dbReference>
<dbReference type="InterPro" id="IPR036514">
    <property type="entry name" value="SGNH_hydro_sf"/>
</dbReference>
<sequence length="247" mass="27219">MKVGKKFKSLVLVGALLVSLPVTAFAKGPEKKVIDYVALGDSLAAGFTPDNKPGIGYPVYLKERFEQSQYTVGYKNFAVPGYTSVHLLNDVLGREDVQAKIKDAEFITIDIGGNDILAALKEDPTGKTQIVPSAIKSAAFNIYTILQTIGTINPNAKVYVMGYYNTFPYLPADQQAVLLSVLDVLNYNIEQVTKTNGDTFVPISKIIAKDYETYLPNPSNIHLSEEGYQIVAKEFWKVIDKSKNNLK</sequence>
<feature type="chain" id="PRO_5046026056" description="SGNH hydrolase-type esterase domain-containing protein" evidence="1">
    <location>
        <begin position="25"/>
        <end position="247"/>
    </location>
</feature>
<feature type="domain" description="SGNH hydrolase-type esterase" evidence="2">
    <location>
        <begin position="38"/>
        <end position="230"/>
    </location>
</feature>
<organism evidence="3 4">
    <name type="scientific">Neobacillus kokaensis</name>
    <dbReference type="NCBI Taxonomy" id="2759023"/>
    <lineage>
        <taxon>Bacteria</taxon>
        <taxon>Bacillati</taxon>
        <taxon>Bacillota</taxon>
        <taxon>Bacilli</taxon>
        <taxon>Bacillales</taxon>
        <taxon>Bacillaceae</taxon>
        <taxon>Neobacillus</taxon>
    </lineage>
</organism>
<keyword evidence="1" id="KW-0732">Signal</keyword>
<evidence type="ECO:0000259" key="2">
    <source>
        <dbReference type="Pfam" id="PF13472"/>
    </source>
</evidence>
<dbReference type="PANTHER" id="PTHR30383">
    <property type="entry name" value="THIOESTERASE 1/PROTEASE 1/LYSOPHOSPHOLIPASE L1"/>
    <property type="match status" value="1"/>
</dbReference>
<dbReference type="InterPro" id="IPR051532">
    <property type="entry name" value="Ester_Hydrolysis_Enzymes"/>
</dbReference>
<dbReference type="Pfam" id="PF13472">
    <property type="entry name" value="Lipase_GDSL_2"/>
    <property type="match status" value="1"/>
</dbReference>
<accession>A0ABQ3MZZ8</accession>
<proteinExistence type="predicted"/>
<gene>
    <name evidence="3" type="ORF">AM1BK_09590</name>
</gene>
<evidence type="ECO:0000313" key="3">
    <source>
        <dbReference type="EMBL" id="GHH97416.1"/>
    </source>
</evidence>
<dbReference type="SUPFAM" id="SSF52266">
    <property type="entry name" value="SGNH hydrolase"/>
    <property type="match status" value="1"/>
</dbReference>
<dbReference type="PANTHER" id="PTHR30383:SF27">
    <property type="entry name" value="SPORE GERMINATION LIPASE LIPC"/>
    <property type="match status" value="1"/>
</dbReference>
<protein>
    <recommendedName>
        <fullName evidence="2">SGNH hydrolase-type esterase domain-containing protein</fullName>
    </recommendedName>
</protein>
<comment type="caution">
    <text evidence="3">The sequence shown here is derived from an EMBL/GenBank/DDBJ whole genome shotgun (WGS) entry which is preliminary data.</text>
</comment>
<dbReference type="Gene3D" id="3.40.50.1110">
    <property type="entry name" value="SGNH hydrolase"/>
    <property type="match status" value="1"/>
</dbReference>
<keyword evidence="4" id="KW-1185">Reference proteome</keyword>
<reference evidence="3 4" key="1">
    <citation type="journal article" date="2022" name="Int. J. Syst. Evol. Microbiol.">
        <title>Neobacillus kokaensis sp. nov., isolated from soil.</title>
        <authorList>
            <person name="Yuki K."/>
            <person name="Matsubara H."/>
            <person name="Yamaguchi S."/>
        </authorList>
    </citation>
    <scope>NUCLEOTIDE SEQUENCE [LARGE SCALE GENOMIC DNA]</scope>
    <source>
        <strain evidence="3 4">LOB 377</strain>
    </source>
</reference>
<name>A0ABQ3MZZ8_9BACI</name>
<evidence type="ECO:0000256" key="1">
    <source>
        <dbReference type="SAM" id="SignalP"/>
    </source>
</evidence>
<feature type="signal peptide" evidence="1">
    <location>
        <begin position="1"/>
        <end position="24"/>
    </location>
</feature>